<feature type="compositionally biased region" description="Basic and acidic residues" evidence="2">
    <location>
        <begin position="686"/>
        <end position="699"/>
    </location>
</feature>
<sequence>MAFASSSKSALKKMCTVRRLVSSRARKDVDELRTLLGNYVEEHLSHPGIQVDVLQTSTGSTRRTTGELLPSPYQPDRTTPVDVAALGDDGTAVLDDHDTGDGNGVSESTSYRAVKITANEDQTDDEISLRPGDVVLVHVRLLVRAALPVPIRRVIQDQTMGRSKRNQIGCALVHFNRFLDDPAMRQVIAARRWEQLTVDEATPDVFEQFVTFLIERSPSIRKWETASAYVAQMRDALAQRFKADNPELAILDDKWYKAVRSTVKKAFVERANVTGSAFIDRAPALQKEGVQQVGHALFLEMGEPATSAAAAHDRFLIAFQWAILGRASDAALMRKSDLQWDAGSGAALAGVSRQKTTNEAPLLIYCDRNDYRADMFHALGSLVATVSDQSQELFPRIRGTSSASAYLNRMFDTLVDRYEHLVSVSPSLGDLGGHVHRRTRSHSLRRGATTAAAAADGVTLSSIIYRGGWNLESMCTALEYIVGGGAGDARVGRVLAGWPSGSGGQPMSFAFVKDNTHEKARVDAWVRAVFASMLMYLPQTLKGAGDSLEQPVHPLHKTMSRACDEIGLPRSTLMGWSGEILVEFLKANITAIPGSMLRDAQPEVAARLTVDVFSLTDTVERLCHTVLQLHDTVLDLQRENRQQALAMAQTQSQIMEVLMSGRPPAEAESTSDIAAGRGPARSSPDGPERELRHPAAERTLDDAVPKLTDMSVKTAFHAWHAAGLKTLRYDAARVKSQLKQLVEEYCPLFLDPDDDVEAQNGETEAAYDRRIHDMAAKVESRIIRFLGDWYRPHVARTTNSTRKPRKLTRTAVRGTLNELRNACKGLSKEDVAAKLSLLN</sequence>
<dbReference type="Gene3D" id="1.10.443.10">
    <property type="entry name" value="Intergrase catalytic core"/>
    <property type="match status" value="1"/>
</dbReference>
<evidence type="ECO:0000256" key="1">
    <source>
        <dbReference type="ARBA" id="ARBA00023172"/>
    </source>
</evidence>
<keyword evidence="3" id="KW-0496">Mitochondrion</keyword>
<organism evidence="3 4">
    <name type="scientific">Plasmodiophora brassicae</name>
    <name type="common">Clubroot disease agent</name>
    <dbReference type="NCBI Taxonomy" id="37360"/>
    <lineage>
        <taxon>Eukaryota</taxon>
        <taxon>Sar</taxon>
        <taxon>Rhizaria</taxon>
        <taxon>Endomyxa</taxon>
        <taxon>Phytomyxea</taxon>
        <taxon>Plasmodiophorida</taxon>
        <taxon>Plasmodiophoridae</taxon>
        <taxon>Plasmodiophora</taxon>
    </lineage>
</organism>
<dbReference type="GO" id="GO:0015074">
    <property type="term" value="P:DNA integration"/>
    <property type="evidence" value="ECO:0007669"/>
    <property type="project" value="InterPro"/>
</dbReference>
<protein>
    <submittedName>
        <fullName evidence="3">Uncharacterized protein</fullName>
    </submittedName>
</protein>
<evidence type="ECO:0000256" key="2">
    <source>
        <dbReference type="SAM" id="MobiDB-lite"/>
    </source>
</evidence>
<dbReference type="GO" id="GO:0003677">
    <property type="term" value="F:DNA binding"/>
    <property type="evidence" value="ECO:0007669"/>
    <property type="project" value="InterPro"/>
</dbReference>
<proteinExistence type="predicted"/>
<evidence type="ECO:0000313" key="4">
    <source>
        <dbReference type="Proteomes" id="UP000290189"/>
    </source>
</evidence>
<gene>
    <name evidence="3" type="ORF">PLBR_LOCUS6340</name>
</gene>
<dbReference type="InterPro" id="IPR011010">
    <property type="entry name" value="DNA_brk_join_enz"/>
</dbReference>
<accession>A0A3P3YG53</accession>
<dbReference type="EMBL" id="OVEO01000011">
    <property type="protein sequence ID" value="SPQ99125.1"/>
    <property type="molecule type" value="Genomic_DNA"/>
</dbReference>
<evidence type="ECO:0000313" key="3">
    <source>
        <dbReference type="EMBL" id="SPQ99125.1"/>
    </source>
</evidence>
<feature type="region of interest" description="Disordered" evidence="2">
    <location>
        <begin position="57"/>
        <end position="78"/>
    </location>
</feature>
<dbReference type="AlphaFoldDB" id="A0A3P3YG53"/>
<dbReference type="InterPro" id="IPR013762">
    <property type="entry name" value="Integrase-like_cat_sf"/>
</dbReference>
<name>A0A3P3YG53_PLABS</name>
<geneLocation type="mitochondrion" evidence="3"/>
<dbReference type="SUPFAM" id="SSF56349">
    <property type="entry name" value="DNA breaking-rejoining enzymes"/>
    <property type="match status" value="1"/>
</dbReference>
<keyword evidence="1" id="KW-0233">DNA recombination</keyword>
<reference evidence="3 4" key="1">
    <citation type="submission" date="2018-03" db="EMBL/GenBank/DDBJ databases">
        <authorList>
            <person name="Fogelqvist J."/>
        </authorList>
    </citation>
    <scope>NUCLEOTIDE SEQUENCE [LARGE SCALE GENOMIC DNA]</scope>
</reference>
<dbReference type="GO" id="GO:0006310">
    <property type="term" value="P:DNA recombination"/>
    <property type="evidence" value="ECO:0007669"/>
    <property type="project" value="UniProtKB-KW"/>
</dbReference>
<dbReference type="Proteomes" id="UP000290189">
    <property type="component" value="Unassembled WGS sequence"/>
</dbReference>
<feature type="region of interest" description="Disordered" evidence="2">
    <location>
        <begin position="660"/>
        <end position="699"/>
    </location>
</feature>